<dbReference type="GO" id="GO:0016491">
    <property type="term" value="F:oxidoreductase activity"/>
    <property type="evidence" value="ECO:0007669"/>
    <property type="project" value="InterPro"/>
</dbReference>
<evidence type="ECO:0000256" key="2">
    <source>
        <dbReference type="ARBA" id="ARBA00022643"/>
    </source>
</evidence>
<dbReference type="SUPFAM" id="SSF52218">
    <property type="entry name" value="Flavoproteins"/>
    <property type="match status" value="1"/>
</dbReference>
<feature type="domain" description="NADPH-dependent FMN reductase-like" evidence="3">
    <location>
        <begin position="4"/>
        <end position="157"/>
    </location>
</feature>
<evidence type="ECO:0000256" key="1">
    <source>
        <dbReference type="ARBA" id="ARBA00001917"/>
    </source>
</evidence>
<sequence length="192" mass="20501">MSVRLLAFAASTRKSSVNRRLITRLAHLAGESGAEITLLDLNDFPMPLYDGDSEEVSGRPASADHLQALFASHQGLLLATPEYNGFFSPLLKNTFDWLSRPATDGQSGMDALRGMPVGIVSASPGAMGGMRALPFVRLYLNNLGMLVTPQQIAVSRAGSAFREDGSLDDEGQDHALASVARQVIELASLRSS</sequence>
<dbReference type="PANTHER" id="PTHR30543">
    <property type="entry name" value="CHROMATE REDUCTASE"/>
    <property type="match status" value="1"/>
</dbReference>
<dbReference type="EMBL" id="VNFH01000011">
    <property type="protein sequence ID" value="TVU68159.1"/>
    <property type="molecule type" value="Genomic_DNA"/>
</dbReference>
<dbReference type="Proteomes" id="UP000319941">
    <property type="component" value="Unassembled WGS sequence"/>
</dbReference>
<dbReference type="GO" id="GO:0010181">
    <property type="term" value="F:FMN binding"/>
    <property type="evidence" value="ECO:0007669"/>
    <property type="project" value="TreeGrafter"/>
</dbReference>
<dbReference type="PANTHER" id="PTHR30543:SF21">
    <property type="entry name" value="NAD(P)H-DEPENDENT FMN REDUCTASE LOT6"/>
    <property type="match status" value="1"/>
</dbReference>
<dbReference type="Pfam" id="PF03358">
    <property type="entry name" value="FMN_red"/>
    <property type="match status" value="1"/>
</dbReference>
<dbReference type="RefSeq" id="WP_024950841.1">
    <property type="nucleotide sequence ID" value="NZ_CAWOWR010000013.1"/>
</dbReference>
<reference evidence="4 5" key="1">
    <citation type="submission" date="2019-07" db="EMBL/GenBank/DDBJ databases">
        <title>Diversity of Bacteria from Kongsfjorden, Arctic.</title>
        <authorList>
            <person name="Yu Y."/>
        </authorList>
    </citation>
    <scope>NUCLEOTIDE SEQUENCE [LARGE SCALE GENOMIC DNA]</scope>
    <source>
        <strain evidence="4 5">SM1923</strain>
    </source>
</reference>
<keyword evidence="5" id="KW-1185">Reference proteome</keyword>
<dbReference type="AlphaFoldDB" id="A0A558HGA0"/>
<dbReference type="Gene3D" id="3.40.50.360">
    <property type="match status" value="1"/>
</dbReference>
<accession>A0A558HGA0</accession>
<dbReference type="STRING" id="553385.GCA_000591415_00460"/>
<protein>
    <submittedName>
        <fullName evidence="4">NAD(P)H-dependent oxidoreductase</fullName>
    </submittedName>
</protein>
<evidence type="ECO:0000259" key="3">
    <source>
        <dbReference type="Pfam" id="PF03358"/>
    </source>
</evidence>
<evidence type="ECO:0000313" key="4">
    <source>
        <dbReference type="EMBL" id="TVU68159.1"/>
    </source>
</evidence>
<keyword evidence="2" id="KW-0288">FMN</keyword>
<comment type="caution">
    <text evidence="4">The sequence shown here is derived from an EMBL/GenBank/DDBJ whole genome shotgun (WGS) entry which is preliminary data.</text>
</comment>
<dbReference type="InterPro" id="IPR005025">
    <property type="entry name" value="FMN_Rdtase-like_dom"/>
</dbReference>
<proteinExistence type="predicted"/>
<organism evidence="4 5">
    <name type="scientific">Cobetia crustatorum</name>
    <dbReference type="NCBI Taxonomy" id="553385"/>
    <lineage>
        <taxon>Bacteria</taxon>
        <taxon>Pseudomonadati</taxon>
        <taxon>Pseudomonadota</taxon>
        <taxon>Gammaproteobacteria</taxon>
        <taxon>Oceanospirillales</taxon>
        <taxon>Halomonadaceae</taxon>
        <taxon>Cobetia</taxon>
    </lineage>
</organism>
<dbReference type="InterPro" id="IPR050712">
    <property type="entry name" value="NAD(P)H-dep_reductase"/>
</dbReference>
<dbReference type="InterPro" id="IPR029039">
    <property type="entry name" value="Flavoprotein-like_sf"/>
</dbReference>
<evidence type="ECO:0000313" key="5">
    <source>
        <dbReference type="Proteomes" id="UP000319941"/>
    </source>
</evidence>
<name>A0A558HGA0_9GAMM</name>
<gene>
    <name evidence="4" type="ORF">FQP86_15350</name>
</gene>
<dbReference type="GO" id="GO:0005829">
    <property type="term" value="C:cytosol"/>
    <property type="evidence" value="ECO:0007669"/>
    <property type="project" value="TreeGrafter"/>
</dbReference>
<comment type="cofactor">
    <cofactor evidence="1">
        <name>FMN</name>
        <dbReference type="ChEBI" id="CHEBI:58210"/>
    </cofactor>
</comment>
<dbReference type="OrthoDB" id="9812295at2"/>
<keyword evidence="2" id="KW-0285">Flavoprotein</keyword>